<dbReference type="Gene3D" id="1.10.357.40">
    <property type="entry name" value="YbiA-like"/>
    <property type="match status" value="1"/>
</dbReference>
<dbReference type="AlphaFoldDB" id="A0A8H5ZAF6"/>
<name>A0A8H5ZAF6_COCSA</name>
<gene>
    <name evidence="2" type="ORF">GGP41_009396</name>
</gene>
<comment type="caution">
    <text evidence="2">The sequence shown here is derived from an EMBL/GenBank/DDBJ whole genome shotgun (WGS) entry which is preliminary data.</text>
</comment>
<organism evidence="2 3">
    <name type="scientific">Cochliobolus sativus</name>
    <name type="common">Common root rot and spot blotch fungus</name>
    <name type="synonym">Bipolaris sorokiniana</name>
    <dbReference type="NCBI Taxonomy" id="45130"/>
    <lineage>
        <taxon>Eukaryota</taxon>
        <taxon>Fungi</taxon>
        <taxon>Dikarya</taxon>
        <taxon>Ascomycota</taxon>
        <taxon>Pezizomycotina</taxon>
        <taxon>Dothideomycetes</taxon>
        <taxon>Pleosporomycetidae</taxon>
        <taxon>Pleosporales</taxon>
        <taxon>Pleosporineae</taxon>
        <taxon>Pleosporaceae</taxon>
        <taxon>Bipolaris</taxon>
    </lineage>
</organism>
<dbReference type="Proteomes" id="UP000624244">
    <property type="component" value="Unassembled WGS sequence"/>
</dbReference>
<dbReference type="CDD" id="cd15457">
    <property type="entry name" value="NADAR"/>
    <property type="match status" value="1"/>
</dbReference>
<dbReference type="InterPro" id="IPR012816">
    <property type="entry name" value="NADAR"/>
</dbReference>
<evidence type="ECO:0000313" key="2">
    <source>
        <dbReference type="EMBL" id="KAF5845587.1"/>
    </source>
</evidence>
<dbReference type="SUPFAM" id="SSF143990">
    <property type="entry name" value="YbiA-like"/>
    <property type="match status" value="1"/>
</dbReference>
<dbReference type="EMBL" id="WNKQ01000018">
    <property type="protein sequence ID" value="KAF5845587.1"/>
    <property type="molecule type" value="Genomic_DNA"/>
</dbReference>
<reference evidence="2" key="1">
    <citation type="submission" date="2019-11" db="EMBL/GenBank/DDBJ databases">
        <title>Bipolaris sorokiniana Genome sequencing.</title>
        <authorList>
            <person name="Wang H."/>
        </authorList>
    </citation>
    <scope>NUCLEOTIDE SEQUENCE</scope>
</reference>
<dbReference type="InterPro" id="IPR037238">
    <property type="entry name" value="YbiA-like_sf"/>
</dbReference>
<evidence type="ECO:0000313" key="3">
    <source>
        <dbReference type="Proteomes" id="UP000624244"/>
    </source>
</evidence>
<evidence type="ECO:0000259" key="1">
    <source>
        <dbReference type="Pfam" id="PF08719"/>
    </source>
</evidence>
<dbReference type="Pfam" id="PF08719">
    <property type="entry name" value="NADAR"/>
    <property type="match status" value="1"/>
</dbReference>
<dbReference type="OMA" id="AEHWMMF"/>
<feature type="domain" description="NADAR" evidence="1">
    <location>
        <begin position="9"/>
        <end position="160"/>
    </location>
</feature>
<sequence length="166" mass="19170">MVKDTGTVYFNKNSAEYGFMSNMHIAPFTVEEVEYKSTEHYFQAAKARHFKDLDLLREILDCDDPVKAKSFGRRVHPFDLNEWDELKEVVMKEGNMHKYAKNPTLQEKLLATGDLHLAECNPRDRFWGIGVGKAKAEAAGKYPGKNVMGFILEDIRKHFRDEAKQK</sequence>
<protein>
    <recommendedName>
        <fullName evidence="1">NADAR domain-containing protein</fullName>
    </recommendedName>
</protein>
<proteinExistence type="predicted"/>
<accession>A0A8H5ZAF6</accession>
<dbReference type="NCBIfam" id="TIGR02464">
    <property type="entry name" value="ribofla_fusion"/>
    <property type="match status" value="1"/>
</dbReference>